<feature type="region of interest" description="Disordered" evidence="1">
    <location>
        <begin position="1"/>
        <end position="57"/>
    </location>
</feature>
<reference evidence="2 3" key="1">
    <citation type="journal article" date="2016" name="Mol. Biol. Evol.">
        <title>Comparative Genomics of Early-Diverging Mushroom-Forming Fungi Provides Insights into the Origins of Lignocellulose Decay Capabilities.</title>
        <authorList>
            <person name="Nagy L.G."/>
            <person name="Riley R."/>
            <person name="Tritt A."/>
            <person name="Adam C."/>
            <person name="Daum C."/>
            <person name="Floudas D."/>
            <person name="Sun H."/>
            <person name="Yadav J.S."/>
            <person name="Pangilinan J."/>
            <person name="Larsson K.H."/>
            <person name="Matsuura K."/>
            <person name="Barry K."/>
            <person name="Labutti K."/>
            <person name="Kuo R."/>
            <person name="Ohm R.A."/>
            <person name="Bhattacharya S.S."/>
            <person name="Shirouzu T."/>
            <person name="Yoshinaga Y."/>
            <person name="Martin F.M."/>
            <person name="Grigoriev I.V."/>
            <person name="Hibbett D.S."/>
        </authorList>
    </citation>
    <scope>NUCLEOTIDE SEQUENCE [LARGE SCALE GENOMIC DNA]</scope>
    <source>
        <strain evidence="2 3">CBS 109695</strain>
    </source>
</reference>
<protein>
    <submittedName>
        <fullName evidence="2">Uncharacterized protein</fullName>
    </submittedName>
</protein>
<feature type="region of interest" description="Disordered" evidence="1">
    <location>
        <begin position="72"/>
        <end position="157"/>
    </location>
</feature>
<evidence type="ECO:0000313" key="3">
    <source>
        <dbReference type="Proteomes" id="UP000076532"/>
    </source>
</evidence>
<organism evidence="2 3">
    <name type="scientific">Athelia psychrophila</name>
    <dbReference type="NCBI Taxonomy" id="1759441"/>
    <lineage>
        <taxon>Eukaryota</taxon>
        <taxon>Fungi</taxon>
        <taxon>Dikarya</taxon>
        <taxon>Basidiomycota</taxon>
        <taxon>Agaricomycotina</taxon>
        <taxon>Agaricomycetes</taxon>
        <taxon>Agaricomycetidae</taxon>
        <taxon>Atheliales</taxon>
        <taxon>Atheliaceae</taxon>
        <taxon>Athelia</taxon>
    </lineage>
</organism>
<gene>
    <name evidence="2" type="ORF">FIBSPDRAFT_947786</name>
</gene>
<feature type="compositionally biased region" description="Polar residues" evidence="1">
    <location>
        <begin position="1"/>
        <end position="13"/>
    </location>
</feature>
<accession>A0A166RF25</accession>
<sequence length="254" mass="27948">MSSSQSTSRNLQAGRSRHEPKKHKTNAFADLTGAEELTQQKEPDVVKAKSEENKARIEMKHTELELCAKKLEDHAERQHEKMKAKEAKMQLLASRQGSSTSSCDGTSPFSHKHTPASTPQSSFPSHFQSNISDQGFNTSSFDFSTPEPSPHSQNGFNSNSSPIPFISETNHLNSNSTPSFMEDLYSDGPAALSGGMQGVKWRGGVDWVEIRLKCLDPVGSKLVRALVFDANTEVLQGMESSFEEADGVFRLDLD</sequence>
<dbReference type="Proteomes" id="UP000076532">
    <property type="component" value="Unassembled WGS sequence"/>
</dbReference>
<dbReference type="AlphaFoldDB" id="A0A166RF25"/>
<proteinExistence type="predicted"/>
<dbReference type="EMBL" id="KV417504">
    <property type="protein sequence ID" value="KZP28201.1"/>
    <property type="molecule type" value="Genomic_DNA"/>
</dbReference>
<feature type="compositionally biased region" description="Basic and acidic residues" evidence="1">
    <location>
        <begin position="38"/>
        <end position="57"/>
    </location>
</feature>
<evidence type="ECO:0000313" key="2">
    <source>
        <dbReference type="EMBL" id="KZP28201.1"/>
    </source>
</evidence>
<evidence type="ECO:0000256" key="1">
    <source>
        <dbReference type="SAM" id="MobiDB-lite"/>
    </source>
</evidence>
<feature type="compositionally biased region" description="Polar residues" evidence="1">
    <location>
        <begin position="93"/>
        <end position="143"/>
    </location>
</feature>
<name>A0A166RF25_9AGAM</name>
<keyword evidence="3" id="KW-1185">Reference proteome</keyword>
<feature type="compositionally biased region" description="Basic and acidic residues" evidence="1">
    <location>
        <begin position="72"/>
        <end position="88"/>
    </location>
</feature>